<evidence type="ECO:0000313" key="3">
    <source>
        <dbReference type="Proteomes" id="UP000823615"/>
    </source>
</evidence>
<comment type="caution">
    <text evidence="2">The sequence shown here is derived from an EMBL/GenBank/DDBJ whole genome shotgun (WGS) entry which is preliminary data.</text>
</comment>
<dbReference type="Pfam" id="PF04229">
    <property type="entry name" value="GrpB"/>
    <property type="match status" value="1"/>
</dbReference>
<protein>
    <submittedName>
        <fullName evidence="2">GrpB family protein</fullName>
    </submittedName>
</protein>
<dbReference type="InterPro" id="IPR016193">
    <property type="entry name" value="Cytidine_deaminase-like"/>
</dbReference>
<reference evidence="2" key="2">
    <citation type="journal article" date="2021" name="PeerJ">
        <title>Extensive microbial diversity within the chicken gut microbiome revealed by metagenomics and culture.</title>
        <authorList>
            <person name="Gilroy R."/>
            <person name="Ravi A."/>
            <person name="Getino M."/>
            <person name="Pursley I."/>
            <person name="Horton D.L."/>
            <person name="Alikhan N.F."/>
            <person name="Baker D."/>
            <person name="Gharbi K."/>
            <person name="Hall N."/>
            <person name="Watson M."/>
            <person name="Adriaenssens E.M."/>
            <person name="Foster-Nyarko E."/>
            <person name="Jarju S."/>
            <person name="Secka A."/>
            <person name="Antonio M."/>
            <person name="Oren A."/>
            <person name="Chaudhuri R.R."/>
            <person name="La Ragione R."/>
            <person name="Hildebrand F."/>
            <person name="Pallen M.J."/>
        </authorList>
    </citation>
    <scope>NUCLEOTIDE SEQUENCE</scope>
    <source>
        <strain evidence="2">7293</strain>
    </source>
</reference>
<dbReference type="PANTHER" id="PTHR34822">
    <property type="entry name" value="GRPB DOMAIN PROTEIN (AFU_ORTHOLOGUE AFUA_1G01530)"/>
    <property type="match status" value="1"/>
</dbReference>
<dbReference type="SUPFAM" id="SSF81301">
    <property type="entry name" value="Nucleotidyltransferase"/>
    <property type="match status" value="1"/>
</dbReference>
<feature type="domain" description="CMP/dCMP-type deaminase" evidence="1">
    <location>
        <begin position="196"/>
        <end position="269"/>
    </location>
</feature>
<evidence type="ECO:0000313" key="2">
    <source>
        <dbReference type="EMBL" id="MBO8435979.1"/>
    </source>
</evidence>
<gene>
    <name evidence="2" type="ORF">IAA97_03265</name>
</gene>
<dbReference type="Gene3D" id="3.40.140.10">
    <property type="entry name" value="Cytidine Deaminase, domain 2"/>
    <property type="match status" value="1"/>
</dbReference>
<dbReference type="CDD" id="cd01283">
    <property type="entry name" value="cytidine_deaminase"/>
    <property type="match status" value="1"/>
</dbReference>
<dbReference type="InterPro" id="IPR007344">
    <property type="entry name" value="GrpB/CoaE"/>
</dbReference>
<dbReference type="InterPro" id="IPR043519">
    <property type="entry name" value="NT_sf"/>
</dbReference>
<dbReference type="PANTHER" id="PTHR34822:SF1">
    <property type="entry name" value="GRPB FAMILY PROTEIN"/>
    <property type="match status" value="1"/>
</dbReference>
<dbReference type="GO" id="GO:0003824">
    <property type="term" value="F:catalytic activity"/>
    <property type="evidence" value="ECO:0007669"/>
    <property type="project" value="InterPro"/>
</dbReference>
<evidence type="ECO:0000259" key="1">
    <source>
        <dbReference type="Pfam" id="PF00383"/>
    </source>
</evidence>
<dbReference type="Proteomes" id="UP000823615">
    <property type="component" value="Unassembled WGS sequence"/>
</dbReference>
<accession>A0A9D9H4V8</accession>
<dbReference type="Pfam" id="PF00383">
    <property type="entry name" value="dCMP_cyt_deam_1"/>
    <property type="match status" value="1"/>
</dbReference>
<dbReference type="AlphaFoldDB" id="A0A9D9H4V8"/>
<name>A0A9D9H4V8_9SPIO</name>
<dbReference type="SUPFAM" id="SSF53927">
    <property type="entry name" value="Cytidine deaminase-like"/>
    <property type="match status" value="1"/>
</dbReference>
<proteinExistence type="predicted"/>
<dbReference type="InterPro" id="IPR002125">
    <property type="entry name" value="CMP_dCMP_dom"/>
</dbReference>
<dbReference type="Gene3D" id="3.30.460.10">
    <property type="entry name" value="Beta Polymerase, domain 2"/>
    <property type="match status" value="1"/>
</dbReference>
<dbReference type="EMBL" id="JADIMT010000042">
    <property type="protein sequence ID" value="MBO8435979.1"/>
    <property type="molecule type" value="Genomic_DNA"/>
</dbReference>
<sequence>MPQHVIVTPYNPTWPEIYKEEKKLLSAIVGSNLIGIYHIGSTSVPNLAAKPVIDIMITVRSLSAIDDIENLFEAAGYEALGEYGIKGRRYFRKGGEERTHQIHIFQAEDRKNIERHLAFRNYLRMNEKVRNEYEKLKTELAKKFPWDIDSYCDGKDKFIKETEEKALAVYDPTWDKLYTAARLIQNERVISPFVEAGTVAAALITDNGNIYTGVCLDTACSLGMCAERNTISTMISSGESTIKRIVITDSAGNLMLPCLACQELMMQLGKESKNTEILQDLESEKAIILGAMQPAWWGDDRYS</sequence>
<organism evidence="2 3">
    <name type="scientific">Candidatus Ornithospirochaeta stercoripullorum</name>
    <dbReference type="NCBI Taxonomy" id="2840899"/>
    <lineage>
        <taxon>Bacteria</taxon>
        <taxon>Pseudomonadati</taxon>
        <taxon>Spirochaetota</taxon>
        <taxon>Spirochaetia</taxon>
        <taxon>Spirochaetales</taxon>
        <taxon>Spirochaetaceae</taxon>
        <taxon>Spirochaetaceae incertae sedis</taxon>
        <taxon>Candidatus Ornithospirochaeta</taxon>
    </lineage>
</organism>
<reference evidence="2" key="1">
    <citation type="submission" date="2020-10" db="EMBL/GenBank/DDBJ databases">
        <authorList>
            <person name="Gilroy R."/>
        </authorList>
    </citation>
    <scope>NUCLEOTIDE SEQUENCE</scope>
    <source>
        <strain evidence="2">7293</strain>
    </source>
</reference>